<organism evidence="1 2">
    <name type="scientific">Calothrix parasitica NIES-267</name>
    <dbReference type="NCBI Taxonomy" id="1973488"/>
    <lineage>
        <taxon>Bacteria</taxon>
        <taxon>Bacillati</taxon>
        <taxon>Cyanobacteriota</taxon>
        <taxon>Cyanophyceae</taxon>
        <taxon>Nostocales</taxon>
        <taxon>Calotrichaceae</taxon>
        <taxon>Calothrix</taxon>
    </lineage>
</organism>
<dbReference type="Proteomes" id="UP000218418">
    <property type="component" value="Chromosome"/>
</dbReference>
<name>A0A1Z4LVY1_9CYAN</name>
<evidence type="ECO:0000313" key="2">
    <source>
        <dbReference type="Proteomes" id="UP000218418"/>
    </source>
</evidence>
<accession>A0A1Z4LVY1</accession>
<reference evidence="1 2" key="1">
    <citation type="submission" date="2017-06" db="EMBL/GenBank/DDBJ databases">
        <title>Genome sequencing of cyanobaciteial culture collection at National Institute for Environmental Studies (NIES).</title>
        <authorList>
            <person name="Hirose Y."/>
            <person name="Shimura Y."/>
            <person name="Fujisawa T."/>
            <person name="Nakamura Y."/>
            <person name="Kawachi M."/>
        </authorList>
    </citation>
    <scope>NUCLEOTIDE SEQUENCE [LARGE SCALE GENOMIC DNA]</scope>
    <source>
        <strain evidence="1 2">NIES-267</strain>
    </source>
</reference>
<keyword evidence="2" id="KW-1185">Reference proteome</keyword>
<dbReference type="AlphaFoldDB" id="A0A1Z4LVY1"/>
<gene>
    <name evidence="1" type="ORF">NIES267_49060</name>
</gene>
<proteinExistence type="predicted"/>
<protein>
    <submittedName>
        <fullName evidence="1">Uncharacterized protein</fullName>
    </submittedName>
</protein>
<dbReference type="EMBL" id="AP018227">
    <property type="protein sequence ID" value="BAY85406.1"/>
    <property type="molecule type" value="Genomic_DNA"/>
</dbReference>
<evidence type="ECO:0000313" key="1">
    <source>
        <dbReference type="EMBL" id="BAY85406.1"/>
    </source>
</evidence>
<sequence length="165" mass="19319">MLDCIPLYGEDLISQWKKQVDDFPDTLARAMVEKYLNFVPIWALQEELAARDTTLFQHQIRLEAGQNILGVLAGLNRLYYTTFQLKRMRKFIEKMNIAPQNLYERLENLYHQEPLSITSQLKELVSETVELVEFYMPEVDTSKVKQSLEAQANYWEQTIDPNSLG</sequence>